<gene>
    <name evidence="4" type="ORF">EYC82_04330</name>
</gene>
<dbReference type="PANTHER" id="PTHR30570">
    <property type="entry name" value="PERIPLASMIC PHOSPHATE BINDING COMPONENT OF PHOSPHATE ABC TRANSPORTER"/>
    <property type="match status" value="1"/>
</dbReference>
<evidence type="ECO:0000313" key="4">
    <source>
        <dbReference type="EMBL" id="MCX2976573.1"/>
    </source>
</evidence>
<comment type="caution">
    <text evidence="4">The sequence shown here is derived from an EMBL/GenBank/DDBJ whole genome shotgun (WGS) entry which is preliminary data.</text>
</comment>
<evidence type="ECO:0000256" key="1">
    <source>
        <dbReference type="ARBA" id="ARBA00022729"/>
    </source>
</evidence>
<keyword evidence="1 2" id="KW-0732">Signal</keyword>
<feature type="domain" description="PBP" evidence="3">
    <location>
        <begin position="22"/>
        <end position="346"/>
    </location>
</feature>
<dbReference type="EMBL" id="SHNO01000001">
    <property type="protein sequence ID" value="MCX2976573.1"/>
    <property type="molecule type" value="Genomic_DNA"/>
</dbReference>
<dbReference type="Gene3D" id="3.40.190.10">
    <property type="entry name" value="Periplasmic binding protein-like II"/>
    <property type="match status" value="4"/>
</dbReference>
<keyword evidence="5" id="KW-1185">Reference proteome</keyword>
<name>A0ABT3T2T1_9GAMM</name>
<dbReference type="InterPro" id="IPR050811">
    <property type="entry name" value="Phosphate_ABC_transporter"/>
</dbReference>
<evidence type="ECO:0000256" key="2">
    <source>
        <dbReference type="SAM" id="SignalP"/>
    </source>
</evidence>
<accession>A0ABT3T2T1</accession>
<feature type="chain" id="PRO_5045327785" evidence="2">
    <location>
        <begin position="27"/>
        <end position="383"/>
    </location>
</feature>
<organism evidence="4 5">
    <name type="scientific">Candidatus Marimicrobium litorale</name>
    <dbReference type="NCBI Taxonomy" id="2518991"/>
    <lineage>
        <taxon>Bacteria</taxon>
        <taxon>Pseudomonadati</taxon>
        <taxon>Pseudomonadota</taxon>
        <taxon>Gammaproteobacteria</taxon>
        <taxon>Cellvibrionales</taxon>
        <taxon>Halieaceae</taxon>
        <taxon>Marimicrobium</taxon>
    </lineage>
</organism>
<protein>
    <submittedName>
        <fullName evidence="4">Phosphate ABC transporter substrate-binding protein</fullName>
    </submittedName>
</protein>
<dbReference type="PANTHER" id="PTHR30570:SF1">
    <property type="entry name" value="PHOSPHATE-BINDING PROTEIN PSTS"/>
    <property type="match status" value="1"/>
</dbReference>
<dbReference type="InterPro" id="IPR024370">
    <property type="entry name" value="PBP_domain"/>
</dbReference>
<dbReference type="Pfam" id="PF12849">
    <property type="entry name" value="PBP_like_2"/>
    <property type="match status" value="1"/>
</dbReference>
<sequence>MKTNVIMLFQSAAVAALLGASTTAPAASRDTISIVGSSTVYPFATVVAERFGRSTDFKSPKIESTGTGGGLKLFCSGVGANTPDVTNASRRIKKSEFDNCQSNGVDNVVEVLVGYDGIAIANSAKAPQLTLSLRDVYLALAKDVPGKNSELIANPYNTWKDVNPQLPAVNIEVLGPPPTSGTRDAFVELAMAGGAKSNGDLKFLYKLGADQESEIRTVMKKLGVSGAVYDAIAQSKGKAPKGKDVFKALVYAVREDGVYIEAGENDNLIVQKLEANPNAVGIFGYSFLEENGDKVQGSVVDGVAPSFESIASGNYPVSRPLYFYIKGAHVGKIPGIQEYAVEFTSNRAMGEDGYLTERGLIPLENAERDAVREDIKTLRQLEM</sequence>
<evidence type="ECO:0000313" key="5">
    <source>
        <dbReference type="Proteomes" id="UP001143304"/>
    </source>
</evidence>
<dbReference type="Proteomes" id="UP001143304">
    <property type="component" value="Unassembled WGS sequence"/>
</dbReference>
<evidence type="ECO:0000259" key="3">
    <source>
        <dbReference type="Pfam" id="PF12849"/>
    </source>
</evidence>
<dbReference type="SUPFAM" id="SSF53850">
    <property type="entry name" value="Periplasmic binding protein-like II"/>
    <property type="match status" value="1"/>
</dbReference>
<reference evidence="4" key="1">
    <citation type="submission" date="2019-02" db="EMBL/GenBank/DDBJ databases">
        <authorList>
            <person name="Li S.-H."/>
        </authorList>
    </citation>
    <scope>NUCLEOTIDE SEQUENCE</scope>
    <source>
        <strain evidence="4">IMCC11814</strain>
    </source>
</reference>
<proteinExistence type="predicted"/>
<feature type="signal peptide" evidence="2">
    <location>
        <begin position="1"/>
        <end position="26"/>
    </location>
</feature>